<dbReference type="Pfam" id="PF01547">
    <property type="entry name" value="SBP_bac_1"/>
    <property type="match status" value="1"/>
</dbReference>
<reference evidence="4 5" key="1">
    <citation type="submission" date="2016-10" db="EMBL/GenBank/DDBJ databases">
        <authorList>
            <person name="de Groot N.N."/>
        </authorList>
    </citation>
    <scope>NUCLEOTIDE SEQUENCE [LARGE SCALE GENOMIC DNA]</scope>
    <source>
        <strain evidence="4 5">DSM 15019</strain>
    </source>
</reference>
<evidence type="ECO:0000313" key="4">
    <source>
        <dbReference type="EMBL" id="SDS20666.1"/>
    </source>
</evidence>
<protein>
    <submittedName>
        <fullName evidence="4">Carbohydrate ABC transporter substrate-binding protein, CUT1 family</fullName>
    </submittedName>
</protein>
<dbReference type="InterPro" id="IPR050490">
    <property type="entry name" value="Bact_solute-bd_prot1"/>
</dbReference>
<dbReference type="PANTHER" id="PTHR43649:SF29">
    <property type="entry name" value="OSMOPROTECTIVE COMPOUNDS-BINDING PROTEIN GGTB"/>
    <property type="match status" value="1"/>
</dbReference>
<dbReference type="InterPro" id="IPR006059">
    <property type="entry name" value="SBP"/>
</dbReference>
<feature type="signal peptide" evidence="3">
    <location>
        <begin position="1"/>
        <end position="25"/>
    </location>
</feature>
<keyword evidence="2" id="KW-0813">Transport</keyword>
<dbReference type="PANTHER" id="PTHR43649">
    <property type="entry name" value="ARABINOSE-BINDING PROTEIN-RELATED"/>
    <property type="match status" value="1"/>
</dbReference>
<sequence length="427" mass="46719">MRTSARIGVAAAAAAALVLPLASCAGGESEASDGQVEISFFHRWPNEPKNSYYTDMVAEFEKENPDIKVSVESVLNDAYKDKVKVVAGSANAPDVLFTWSGSFVDELVSNDALLDLGPWLEEDTDFRDSFYPSQLEAFEVDGTSYGLPVGMQSKLFFYNKDVFEELGLEPPATWDEFIDVLETIQDAGMTPIEYGAQEQWTIAHYVGTLNQRVVDPEVFAADQDPATGAFTDEGYVRALERFQELAEYMNDDLTAVGHEIARNAWIAEEAPIMYMQSAEVGYFGDAQFEYGTFNFPAVEGGKGDPAELTGAPEGFAISKTTKHPEEAQRFLEFLLSKQSGIAYAERAGELSPVKGAVEEADVPEISRELAQGIVDASAMTTWLDNAYDPQIVQAYLSETQLMLSGQQTPEGVMAAVQEAAKRVRDAS</sequence>
<keyword evidence="3" id="KW-0732">Signal</keyword>
<evidence type="ECO:0000256" key="1">
    <source>
        <dbReference type="ARBA" id="ARBA00008520"/>
    </source>
</evidence>
<dbReference type="eggNOG" id="COG1653">
    <property type="taxonomic scope" value="Bacteria"/>
</dbReference>
<organism evidence="4 5">
    <name type="scientific">Microbacterium paraoxydans</name>
    <dbReference type="NCBI Taxonomy" id="199592"/>
    <lineage>
        <taxon>Bacteria</taxon>
        <taxon>Bacillati</taxon>
        <taxon>Actinomycetota</taxon>
        <taxon>Actinomycetes</taxon>
        <taxon>Micrococcales</taxon>
        <taxon>Microbacteriaceae</taxon>
        <taxon>Microbacterium</taxon>
    </lineage>
</organism>
<dbReference type="Proteomes" id="UP000182126">
    <property type="component" value="Chromosome I"/>
</dbReference>
<gene>
    <name evidence="4" type="ORF">SAMN04489809_1329</name>
</gene>
<proteinExistence type="inferred from homology"/>
<accession>A0A1H1QB32</accession>
<dbReference type="EMBL" id="LT629770">
    <property type="protein sequence ID" value="SDS20666.1"/>
    <property type="molecule type" value="Genomic_DNA"/>
</dbReference>
<evidence type="ECO:0000256" key="3">
    <source>
        <dbReference type="SAM" id="SignalP"/>
    </source>
</evidence>
<dbReference type="Gene3D" id="3.40.190.10">
    <property type="entry name" value="Periplasmic binding protein-like II"/>
    <property type="match status" value="2"/>
</dbReference>
<dbReference type="SUPFAM" id="SSF53850">
    <property type="entry name" value="Periplasmic binding protein-like II"/>
    <property type="match status" value="1"/>
</dbReference>
<feature type="chain" id="PRO_5039004200" evidence="3">
    <location>
        <begin position="26"/>
        <end position="427"/>
    </location>
</feature>
<evidence type="ECO:0000256" key="2">
    <source>
        <dbReference type="ARBA" id="ARBA00022448"/>
    </source>
</evidence>
<evidence type="ECO:0000313" key="5">
    <source>
        <dbReference type="Proteomes" id="UP000182126"/>
    </source>
</evidence>
<comment type="similarity">
    <text evidence="1">Belongs to the bacterial solute-binding protein 1 family.</text>
</comment>
<dbReference type="AlphaFoldDB" id="A0A1H1QB32"/>
<name>A0A1H1QB32_9MICO</name>
<dbReference type="RefSeq" id="WP_167627835.1">
    <property type="nucleotide sequence ID" value="NZ_LT629770.1"/>
</dbReference>
<dbReference type="GeneID" id="36300600"/>